<dbReference type="GO" id="GO:0008270">
    <property type="term" value="F:zinc ion binding"/>
    <property type="evidence" value="ECO:0007669"/>
    <property type="project" value="UniProtKB-KW"/>
</dbReference>
<proteinExistence type="predicted"/>
<dbReference type="InterPro" id="IPR001258">
    <property type="entry name" value="NHL_repeat"/>
</dbReference>
<feature type="transmembrane region" description="Helical" evidence="4">
    <location>
        <begin position="1474"/>
        <end position="1497"/>
    </location>
</feature>
<feature type="compositionally biased region" description="Low complexity" evidence="3">
    <location>
        <begin position="1528"/>
        <end position="1561"/>
    </location>
</feature>
<feature type="repeat" description="NHL" evidence="2">
    <location>
        <begin position="850"/>
        <end position="886"/>
    </location>
</feature>
<dbReference type="EMBL" id="CAJOBG010005232">
    <property type="protein sequence ID" value="CAF4144791.1"/>
    <property type="molecule type" value="Genomic_DNA"/>
</dbReference>
<dbReference type="InterPro" id="IPR011042">
    <property type="entry name" value="6-blade_b-propeller_TolB-like"/>
</dbReference>
<organism evidence="5 6">
    <name type="scientific">Rotaria magnacalcarata</name>
    <dbReference type="NCBI Taxonomy" id="392030"/>
    <lineage>
        <taxon>Eukaryota</taxon>
        <taxon>Metazoa</taxon>
        <taxon>Spiralia</taxon>
        <taxon>Gnathifera</taxon>
        <taxon>Rotifera</taxon>
        <taxon>Eurotatoria</taxon>
        <taxon>Bdelloidea</taxon>
        <taxon>Philodinida</taxon>
        <taxon>Philodinidae</taxon>
        <taxon>Rotaria</taxon>
    </lineage>
</organism>
<reference evidence="5" key="1">
    <citation type="submission" date="2021-02" db="EMBL/GenBank/DDBJ databases">
        <authorList>
            <person name="Nowell W R."/>
        </authorList>
    </citation>
    <scope>NUCLEOTIDE SEQUENCE</scope>
</reference>
<sequence length="1582" mass="164527">WQVGDPIGTTIVNGRGSGSTLDKIGRSNGFFVDTNYNIYVSEFGNNRITKWINGNNTAGSLVAGGNGAGSTPDKLNSPWGIYVDNTSGIYIVDQGNHRVQYWPSGASVATTVAGTTSSPGAWPYQLNAPSTIMADPYGFIYVLDTGNARVQKWYPGNSYGITILSATMNSPIGMSLDFSGNLFIADTSYYRIISFRMTCLTSTTTAAPQPTQPIIQLCATAIWNQTYSLATGSTSTIGSSGTLLYNPYDVAFDGYQNMYVVDTSNHRIQFFQSGSSNGITIAGSTGSAGSTMSQLYNPFAIHVDTNGTMYILDAYNYRILRWQPGVPIGFVVAGGHGSGTTLDKIGLSYAQMSIPLCQTATWNSTYIQIAGATSFPGSTQYLLSSPYDVAVDVYQNTYVVDYNNHRIQRFQLASIAATTVAGVSNTAGTGFSELYYPTAIHVDSNGLMYILDSYNYRVLLWQVGDPLGTVIVGGRGSGTTFDKIALSYGLYVDIQYNVYVSEKANNRVTKWFYGNTTAGILVAGGSVAGNTADKLNAPWGVYVDSGNSLYVVDCGNHRVQRWAMGAAAGVTIAGSTSNPGPWAYQFNNPTTITMDPFGYIFILDSGNSRVQKWYPGGSFGITVLSATLNGAIGMHVDPIGRLFVTDTGNQRILAFPVSCPATTTTTLAPPTLTTTLRCLTAVWSSNATLITGSTALAGSTATFVSSPYGVSFDGYGYMYVADTGNHRIQKYLPGSNIGNTVAGVTSSAGSSLAQLNSPSAVQFDSTGTMYILDTSNYRVLTWVLGDPFGTVVVNGRGAGTTLDKIGVSYSIFVDSQSNIYVSEYGNYRVTKWIAGNNTIGQLVAGTSILGSTADKLNCPMGIYVDTNNAVYVADRSNHRIQKWPAGAAVGTTVAGQSSVSGTWSYQLNLPTAIIFDQHGYMYVMDAGNSRIQRWLPGMTYGVTVVASTVSTPYGINFDFAGNIIVADTSNHRIIAFSITCPNPTTVTAPFPTLPPNLACQTGVFNTSWSIVAGTSPTAGSSSVYLNNPMDVYVDGNQNIFVADYSNSRIQRFPPAGTSIGAPTGTTVAGFTQAGGSGYSELFNPTAIFIDLNGIMYIADYSNYRIQQWLPNQPVGFTVAGGHGNGAALGQIGAVYAIFIDASGDIYVSDNSNHRVTLWYTSNTTAGQLVAGTGTAGTALNQLNGPWGAVTGILIAGTTATSGSTAALLNLPTAIVLDTMNYLYVMDAGNNRVQRFAPGASLGDTMASMAFSNPRGMRIDSVGNLFIADMSNHRIISFRCVYNVSTTTITTSTTTSATTTSSTSTSTTSTTSTTGLSTTTTTTTAMVTILTTSLSTSVTVLTGSTTTIIGTTTAGGVTTSAGGVTTTVGSVTTTAGGVTTTAGGVTTTAGGVTTTAGGVTTTAGGVTTTVSGVTTTVAGATTTAVGVTTTIATGGTTTVGIGATTITTGSVGNTAGQAASNTGSGSSQSSSNISMIAAGVAGGIVALAGLFGGIAFIVTKTLLKPSSSVSTNIATSQKTFTTKPPQHPTNPATNSNSSSKTTPGPNSSKTGSYSNSTSNNETGPQLTTQLNIAPKIYNVTRIT</sequence>
<evidence type="ECO:0008006" key="7">
    <source>
        <dbReference type="Google" id="ProtNLM"/>
    </source>
</evidence>
<dbReference type="Proteomes" id="UP000663866">
    <property type="component" value="Unassembled WGS sequence"/>
</dbReference>
<dbReference type="Gene3D" id="2.120.10.30">
    <property type="entry name" value="TolB, C-terminal domain"/>
    <property type="match status" value="5"/>
</dbReference>
<evidence type="ECO:0000256" key="4">
    <source>
        <dbReference type="SAM" id="Phobius"/>
    </source>
</evidence>
<dbReference type="PANTHER" id="PTHR24104">
    <property type="entry name" value="E3 UBIQUITIN-PROTEIN LIGASE NHLRC1-RELATED"/>
    <property type="match status" value="1"/>
</dbReference>
<name>A0A819Y4X2_9BILA</name>
<dbReference type="SUPFAM" id="SSF101898">
    <property type="entry name" value="NHL repeat"/>
    <property type="match status" value="3"/>
</dbReference>
<dbReference type="SUPFAM" id="SSF63825">
    <property type="entry name" value="YWTD domain"/>
    <property type="match status" value="2"/>
</dbReference>
<feature type="non-terminal residue" evidence="5">
    <location>
        <position position="1"/>
    </location>
</feature>
<keyword evidence="6" id="KW-1185">Reference proteome</keyword>
<comment type="caution">
    <text evidence="5">The sequence shown here is derived from an EMBL/GenBank/DDBJ whole genome shotgun (WGS) entry which is preliminary data.</text>
</comment>
<dbReference type="InterPro" id="IPR050952">
    <property type="entry name" value="TRIM-NHL_E3_ligases"/>
</dbReference>
<feature type="repeat" description="NHL" evidence="2">
    <location>
        <begin position="69"/>
        <end position="105"/>
    </location>
</feature>
<keyword evidence="4" id="KW-0812">Transmembrane</keyword>
<dbReference type="PANTHER" id="PTHR24104:SF25">
    <property type="entry name" value="PROTEIN LIN-41"/>
    <property type="match status" value="1"/>
</dbReference>
<dbReference type="Gene3D" id="2.40.10.500">
    <property type="match status" value="3"/>
</dbReference>
<evidence type="ECO:0000256" key="3">
    <source>
        <dbReference type="SAM" id="MobiDB-lite"/>
    </source>
</evidence>
<keyword evidence="1" id="KW-0677">Repeat</keyword>
<feature type="region of interest" description="Disordered" evidence="3">
    <location>
        <begin position="1516"/>
        <end position="1568"/>
    </location>
</feature>
<dbReference type="CDD" id="cd05819">
    <property type="entry name" value="NHL"/>
    <property type="match status" value="5"/>
</dbReference>
<evidence type="ECO:0000256" key="1">
    <source>
        <dbReference type="ARBA" id="ARBA00022737"/>
    </source>
</evidence>
<evidence type="ECO:0000313" key="5">
    <source>
        <dbReference type="EMBL" id="CAF4144791.1"/>
    </source>
</evidence>
<feature type="repeat" description="NHL" evidence="2">
    <location>
        <begin position="529"/>
        <end position="565"/>
    </location>
</feature>
<feature type="region of interest" description="Disordered" evidence="3">
    <location>
        <begin position="1449"/>
        <end position="1470"/>
    </location>
</feature>
<dbReference type="Pfam" id="PF01436">
    <property type="entry name" value="NHL"/>
    <property type="match status" value="4"/>
</dbReference>
<evidence type="ECO:0000256" key="2">
    <source>
        <dbReference type="PROSITE-ProRule" id="PRU00504"/>
    </source>
</evidence>
<feature type="region of interest" description="Disordered" evidence="3">
    <location>
        <begin position="1292"/>
        <end position="1316"/>
    </location>
</feature>
<accession>A0A819Y4X2</accession>
<evidence type="ECO:0000313" key="6">
    <source>
        <dbReference type="Proteomes" id="UP000663866"/>
    </source>
</evidence>
<dbReference type="PROSITE" id="PS51125">
    <property type="entry name" value="NHL"/>
    <property type="match status" value="3"/>
</dbReference>
<protein>
    <recommendedName>
        <fullName evidence="7">NHL repeat containing protein</fullName>
    </recommendedName>
</protein>
<keyword evidence="4" id="KW-1133">Transmembrane helix</keyword>
<keyword evidence="4" id="KW-0472">Membrane</keyword>
<gene>
    <name evidence="5" type="ORF">OVN521_LOCUS23271</name>
</gene>